<evidence type="ECO:0000313" key="1">
    <source>
        <dbReference type="EMBL" id="OXM87983.1"/>
    </source>
</evidence>
<protein>
    <submittedName>
        <fullName evidence="1">Dienelactone hydrolase</fullName>
    </submittedName>
</protein>
<gene>
    <name evidence="1" type="ORF">CF651_02485</name>
</gene>
<dbReference type="AlphaFoldDB" id="A0A229UXA0"/>
<dbReference type="InterPro" id="IPR050261">
    <property type="entry name" value="FrsA_esterase"/>
</dbReference>
<dbReference type="PANTHER" id="PTHR22946:SF8">
    <property type="entry name" value="ACETYL XYLAN ESTERASE DOMAIN-CONTAINING PROTEIN"/>
    <property type="match status" value="1"/>
</dbReference>
<dbReference type="EMBL" id="NMQW01000002">
    <property type="protein sequence ID" value="OXM87983.1"/>
    <property type="molecule type" value="Genomic_DNA"/>
</dbReference>
<keyword evidence="1" id="KW-0378">Hydrolase</keyword>
<proteinExistence type="predicted"/>
<dbReference type="RefSeq" id="WP_094013232.1">
    <property type="nucleotide sequence ID" value="NZ_NMQW01000002.1"/>
</dbReference>
<dbReference type="Proteomes" id="UP000215509">
    <property type="component" value="Unassembled WGS sequence"/>
</dbReference>
<dbReference type="OrthoDB" id="8183145at2"/>
<keyword evidence="2" id="KW-1185">Reference proteome</keyword>
<dbReference type="InterPro" id="IPR025890">
    <property type="entry name" value="Abhydrolase_bac"/>
</dbReference>
<name>A0A229UXA0_9BACL</name>
<evidence type="ECO:0000313" key="2">
    <source>
        <dbReference type="Proteomes" id="UP000215509"/>
    </source>
</evidence>
<organism evidence="1 2">
    <name type="scientific">Paenibacillus rigui</name>
    <dbReference type="NCBI Taxonomy" id="554312"/>
    <lineage>
        <taxon>Bacteria</taxon>
        <taxon>Bacillati</taxon>
        <taxon>Bacillota</taxon>
        <taxon>Bacilli</taxon>
        <taxon>Bacillales</taxon>
        <taxon>Paenibacillaceae</taxon>
        <taxon>Paenibacillus</taxon>
    </lineage>
</organism>
<dbReference type="SUPFAM" id="SSF53474">
    <property type="entry name" value="alpha/beta-Hydrolases"/>
    <property type="match status" value="1"/>
</dbReference>
<reference evidence="1 2" key="1">
    <citation type="submission" date="2017-07" db="EMBL/GenBank/DDBJ databases">
        <title>Genome sequencing and assembly of Paenibacillus rigui.</title>
        <authorList>
            <person name="Mayilraj S."/>
        </authorList>
    </citation>
    <scope>NUCLEOTIDE SEQUENCE [LARGE SCALE GENOMIC DNA]</scope>
    <source>
        <strain evidence="1 2">JCM 16352</strain>
    </source>
</reference>
<dbReference type="GO" id="GO:0016787">
    <property type="term" value="F:hydrolase activity"/>
    <property type="evidence" value="ECO:0007669"/>
    <property type="project" value="UniProtKB-KW"/>
</dbReference>
<sequence>MWGPEHYLDYLYEQEEASEAITGLHSKPWQERKHDVRAALLRSLGPLPNERVALKPTVLETMDQGEYTMERVSYTTAHALQATAYVLIPKGLQGKAPAVMAWHGHGYGSREVVGLLPDGKVDESIPGIHQHFGVQLVRRGMVVIAPDVIGFGDRRLPSDRVKDPRKNSSCAPLAARLLLYGRTLAGLRVYEALRAVDYAVTREEVDTDRIGSMGFSGGGLIASMSAVLDERIRATVLSAFTSTFRGSLLAMSHCIDNYFPAILPGPDLPELIGLAAPRGLFVESGTEDPLFPVASVREAIDCLAAIYDAEKAADRFGTDLFQGKHEVSGRHSYDWLVQQLKA</sequence>
<dbReference type="InterPro" id="IPR029058">
    <property type="entry name" value="AB_hydrolase_fold"/>
</dbReference>
<comment type="caution">
    <text evidence="1">The sequence shown here is derived from an EMBL/GenBank/DDBJ whole genome shotgun (WGS) entry which is preliminary data.</text>
</comment>
<dbReference type="PANTHER" id="PTHR22946">
    <property type="entry name" value="DIENELACTONE HYDROLASE DOMAIN-CONTAINING PROTEIN-RELATED"/>
    <property type="match status" value="1"/>
</dbReference>
<dbReference type="Gene3D" id="3.40.50.1820">
    <property type="entry name" value="alpha/beta hydrolase"/>
    <property type="match status" value="1"/>
</dbReference>
<accession>A0A229UXA0</accession>
<dbReference type="Pfam" id="PF12715">
    <property type="entry name" value="Abhydrolase_7"/>
    <property type="match status" value="1"/>
</dbReference>